<keyword evidence="4" id="KW-0804">Transcription</keyword>
<evidence type="ECO:0000256" key="3">
    <source>
        <dbReference type="ARBA" id="ARBA00023125"/>
    </source>
</evidence>
<gene>
    <name evidence="6" type="ORF">E9934_12310</name>
</gene>
<keyword evidence="3" id="KW-0238">DNA-binding</keyword>
<evidence type="ECO:0000313" key="6">
    <source>
        <dbReference type="EMBL" id="THV12128.1"/>
    </source>
</evidence>
<dbReference type="PROSITE" id="PS50931">
    <property type="entry name" value="HTH_LYSR"/>
    <property type="match status" value="1"/>
</dbReference>
<protein>
    <submittedName>
        <fullName evidence="6">LysR family transcriptional regulator</fullName>
    </submittedName>
</protein>
<dbReference type="InterPro" id="IPR036390">
    <property type="entry name" value="WH_DNA-bd_sf"/>
</dbReference>
<comment type="similarity">
    <text evidence="1">Belongs to the LysR transcriptional regulatory family.</text>
</comment>
<dbReference type="Pfam" id="PF03466">
    <property type="entry name" value="LysR_substrate"/>
    <property type="match status" value="1"/>
</dbReference>
<dbReference type="InterPro" id="IPR036388">
    <property type="entry name" value="WH-like_DNA-bd_sf"/>
</dbReference>
<comment type="caution">
    <text evidence="6">The sequence shown here is derived from an EMBL/GenBank/DDBJ whole genome shotgun (WGS) entry which is preliminary data.</text>
</comment>
<dbReference type="Gene3D" id="3.40.190.290">
    <property type="match status" value="1"/>
</dbReference>
<dbReference type="PRINTS" id="PR00039">
    <property type="entry name" value="HTHLYSR"/>
</dbReference>
<dbReference type="Gene3D" id="1.10.10.10">
    <property type="entry name" value="Winged helix-like DNA-binding domain superfamily/Winged helix DNA-binding domain"/>
    <property type="match status" value="1"/>
</dbReference>
<organism evidence="6 7">
    <name type="scientific">Nocardioides caeni</name>
    <dbReference type="NCBI Taxonomy" id="574700"/>
    <lineage>
        <taxon>Bacteria</taxon>
        <taxon>Bacillati</taxon>
        <taxon>Actinomycetota</taxon>
        <taxon>Actinomycetes</taxon>
        <taxon>Propionibacteriales</taxon>
        <taxon>Nocardioidaceae</taxon>
        <taxon>Nocardioides</taxon>
    </lineage>
</organism>
<reference evidence="6 7" key="1">
    <citation type="journal article" date="2009" name="Int. J. Syst. Evol. Microbiol.">
        <title>Nocardioides caeni sp. nov., isolated from wastewater.</title>
        <authorList>
            <person name="Yoon J.H."/>
            <person name="Kang S.J."/>
            <person name="Park S."/>
            <person name="Kim W."/>
            <person name="Oh T.K."/>
        </authorList>
    </citation>
    <scope>NUCLEOTIDE SEQUENCE [LARGE SCALE GENOMIC DNA]</scope>
    <source>
        <strain evidence="6 7">DSM 23134</strain>
    </source>
</reference>
<keyword evidence="2" id="KW-0805">Transcription regulation</keyword>
<dbReference type="CDD" id="cd05466">
    <property type="entry name" value="PBP2_LTTR_substrate"/>
    <property type="match status" value="1"/>
</dbReference>
<evidence type="ECO:0000313" key="7">
    <source>
        <dbReference type="Proteomes" id="UP000307087"/>
    </source>
</evidence>
<dbReference type="GO" id="GO:0032993">
    <property type="term" value="C:protein-DNA complex"/>
    <property type="evidence" value="ECO:0007669"/>
    <property type="project" value="TreeGrafter"/>
</dbReference>
<dbReference type="PANTHER" id="PTHR30346:SF28">
    <property type="entry name" value="HTH-TYPE TRANSCRIPTIONAL REGULATOR CYNR"/>
    <property type="match status" value="1"/>
</dbReference>
<dbReference type="FunFam" id="1.10.10.10:FF:000001">
    <property type="entry name" value="LysR family transcriptional regulator"/>
    <property type="match status" value="1"/>
</dbReference>
<dbReference type="InterPro" id="IPR000847">
    <property type="entry name" value="LysR_HTH_N"/>
</dbReference>
<dbReference type="PANTHER" id="PTHR30346">
    <property type="entry name" value="TRANSCRIPTIONAL DUAL REGULATOR HCAR-RELATED"/>
    <property type="match status" value="1"/>
</dbReference>
<dbReference type="SUPFAM" id="SSF46785">
    <property type="entry name" value="Winged helix' DNA-binding domain"/>
    <property type="match status" value="1"/>
</dbReference>
<sequence>MRIEQLEYLAAVTQHGSLRRASEKLHLSQPALSEAVTKLERELRVTLLDRRRSGARISREGRELLPYMTEVLEAVDRLRAAAGTQRTDTRMIRIGTVHAATSTLLVPAVRTFQDRHPDTTVEVLTLQQAQIDEGLAEGTLDLGLVNVLDGDDAPIGLEGIDLVQGRPIAVLPAGHALTSRTQVTLEELRAERFVMMRAGYVMHRWVHRTFGPDLPTAAHSTDGAEMGKSLVAEGIGVTVLPDYSVIGDPLHRAGLIASRDIAGEQTTVTLQLRRRRSVQQPLAVRELQNALAGRAADYRAQSAASSASAAS</sequence>
<evidence type="ECO:0000256" key="2">
    <source>
        <dbReference type="ARBA" id="ARBA00023015"/>
    </source>
</evidence>
<dbReference type="SUPFAM" id="SSF53850">
    <property type="entry name" value="Periplasmic binding protein-like II"/>
    <property type="match status" value="1"/>
</dbReference>
<evidence type="ECO:0000256" key="4">
    <source>
        <dbReference type="ARBA" id="ARBA00023163"/>
    </source>
</evidence>
<keyword evidence="7" id="KW-1185">Reference proteome</keyword>
<dbReference type="RefSeq" id="WP_136563180.1">
    <property type="nucleotide sequence ID" value="NZ_BAABLS010000004.1"/>
</dbReference>
<dbReference type="OrthoDB" id="3181812at2"/>
<dbReference type="Proteomes" id="UP000307087">
    <property type="component" value="Unassembled WGS sequence"/>
</dbReference>
<evidence type="ECO:0000256" key="1">
    <source>
        <dbReference type="ARBA" id="ARBA00009437"/>
    </source>
</evidence>
<accession>A0A4S8N7F6</accession>
<evidence type="ECO:0000259" key="5">
    <source>
        <dbReference type="PROSITE" id="PS50931"/>
    </source>
</evidence>
<dbReference type="AlphaFoldDB" id="A0A4S8N7F6"/>
<dbReference type="GO" id="GO:0003677">
    <property type="term" value="F:DNA binding"/>
    <property type="evidence" value="ECO:0007669"/>
    <property type="project" value="UniProtKB-KW"/>
</dbReference>
<dbReference type="Pfam" id="PF00126">
    <property type="entry name" value="HTH_1"/>
    <property type="match status" value="1"/>
</dbReference>
<dbReference type="EMBL" id="STGW01000007">
    <property type="protein sequence ID" value="THV12128.1"/>
    <property type="molecule type" value="Genomic_DNA"/>
</dbReference>
<name>A0A4S8N7F6_9ACTN</name>
<feature type="domain" description="HTH lysR-type" evidence="5">
    <location>
        <begin position="1"/>
        <end position="58"/>
    </location>
</feature>
<dbReference type="GO" id="GO:0003700">
    <property type="term" value="F:DNA-binding transcription factor activity"/>
    <property type="evidence" value="ECO:0007669"/>
    <property type="project" value="InterPro"/>
</dbReference>
<dbReference type="InterPro" id="IPR005119">
    <property type="entry name" value="LysR_subst-bd"/>
</dbReference>
<proteinExistence type="inferred from homology"/>